<reference evidence="2" key="1">
    <citation type="submission" date="2018-04" db="EMBL/GenBank/DDBJ databases">
        <title>Whole genome sequencing of Hypsizygus marmoreus.</title>
        <authorList>
            <person name="Choi I.-G."/>
            <person name="Min B."/>
            <person name="Kim J.-G."/>
            <person name="Kim S."/>
            <person name="Oh Y.-L."/>
            <person name="Kong W.-S."/>
            <person name="Park H."/>
            <person name="Jeong J."/>
            <person name="Song E.-S."/>
        </authorList>
    </citation>
    <scope>NUCLEOTIDE SEQUENCE [LARGE SCALE GENOMIC DNA]</scope>
    <source>
        <strain evidence="2">51987-8</strain>
    </source>
</reference>
<proteinExistence type="predicted"/>
<keyword evidence="3" id="KW-1185">Reference proteome</keyword>
<dbReference type="Proteomes" id="UP000076154">
    <property type="component" value="Unassembled WGS sequence"/>
</dbReference>
<name>A0A369J2Y6_HYPMA</name>
<organism evidence="2 3">
    <name type="scientific">Hypsizygus marmoreus</name>
    <name type="common">White beech mushroom</name>
    <name type="synonym">Agaricus marmoreus</name>
    <dbReference type="NCBI Taxonomy" id="39966"/>
    <lineage>
        <taxon>Eukaryota</taxon>
        <taxon>Fungi</taxon>
        <taxon>Dikarya</taxon>
        <taxon>Basidiomycota</taxon>
        <taxon>Agaricomycotina</taxon>
        <taxon>Agaricomycetes</taxon>
        <taxon>Agaricomycetidae</taxon>
        <taxon>Agaricales</taxon>
        <taxon>Tricholomatineae</taxon>
        <taxon>Lyophyllaceae</taxon>
        <taxon>Hypsizygus</taxon>
    </lineage>
</organism>
<gene>
    <name evidence="2" type="ORF">Hypma_002962</name>
</gene>
<accession>A0A369J2Y6</accession>
<dbReference type="InParanoid" id="A0A369J2Y6"/>
<protein>
    <submittedName>
        <fullName evidence="2">Uncharacterized protein</fullName>
    </submittedName>
</protein>
<sequence>MQHKLFSSSPLSASNPLGSNTSTSVPIPICSPAVGQVISKIWEVWICCCGTQNAIIGSYVKHDWSMTLCC</sequence>
<feature type="region of interest" description="Disordered" evidence="1">
    <location>
        <begin position="1"/>
        <end position="21"/>
    </location>
</feature>
<dbReference type="AlphaFoldDB" id="A0A369J2Y6"/>
<comment type="caution">
    <text evidence="2">The sequence shown here is derived from an EMBL/GenBank/DDBJ whole genome shotgun (WGS) entry which is preliminary data.</text>
</comment>
<dbReference type="EMBL" id="LUEZ02000124">
    <property type="protein sequence ID" value="RDB16399.1"/>
    <property type="molecule type" value="Genomic_DNA"/>
</dbReference>
<evidence type="ECO:0000313" key="2">
    <source>
        <dbReference type="EMBL" id="RDB16399.1"/>
    </source>
</evidence>
<evidence type="ECO:0000256" key="1">
    <source>
        <dbReference type="SAM" id="MobiDB-lite"/>
    </source>
</evidence>
<evidence type="ECO:0000313" key="3">
    <source>
        <dbReference type="Proteomes" id="UP000076154"/>
    </source>
</evidence>